<dbReference type="RefSeq" id="WP_286347389.1">
    <property type="nucleotide sequence ID" value="NZ_AP027733.1"/>
</dbReference>
<geneLocation type="plasmid" evidence="1 2">
    <name>pNBRC108728a</name>
</geneLocation>
<accession>A0ABM8GVP3</accession>
<keyword evidence="1" id="KW-0614">Plasmid</keyword>
<proteinExistence type="predicted"/>
<gene>
    <name evidence="1" type="ORF">GCM10025867_47850</name>
</gene>
<keyword evidence="2" id="KW-1185">Reference proteome</keyword>
<dbReference type="EMBL" id="AP027733">
    <property type="protein sequence ID" value="BDZ52544.1"/>
    <property type="molecule type" value="Genomic_DNA"/>
</dbReference>
<name>A0ABM8GVP3_9MICO</name>
<sequence>MSSLDDFIIEASAIRVAGDPLRPAVTRWLIHGSDEEKVQFQIGVLLLEPGALGIDVKDGAKGFGLDQERVAMSAFAHVGVSDHRRRAIVTHIQGVAAGRLGALLMASSVLQGVETLGSVDDLVLMATLHGDTRALPFLDPEATPPAIILDARGRLDAFDGVSDEIAREQQKRSRMHHPATRARTHLYAV</sequence>
<dbReference type="Proteomes" id="UP001321486">
    <property type="component" value="Plasmid pNBRC108728a"/>
</dbReference>
<protein>
    <submittedName>
        <fullName evidence="1">Uncharacterized protein</fullName>
    </submittedName>
</protein>
<evidence type="ECO:0000313" key="1">
    <source>
        <dbReference type="EMBL" id="BDZ52544.1"/>
    </source>
</evidence>
<reference evidence="2" key="1">
    <citation type="journal article" date="2019" name="Int. J. Syst. Evol. Microbiol.">
        <title>The Global Catalogue of Microorganisms (GCM) 10K type strain sequencing project: providing services to taxonomists for standard genome sequencing and annotation.</title>
        <authorList>
            <consortium name="The Broad Institute Genomics Platform"/>
            <consortium name="The Broad Institute Genome Sequencing Center for Infectious Disease"/>
            <person name="Wu L."/>
            <person name="Ma J."/>
        </authorList>
    </citation>
    <scope>NUCLEOTIDE SEQUENCE [LARGE SCALE GENOMIC DNA]</scope>
    <source>
        <strain evidence="2">NBRC 108728</strain>
    </source>
</reference>
<organism evidence="1 2">
    <name type="scientific">Frondihabitans sucicola</name>
    <dbReference type="NCBI Taxonomy" id="1268041"/>
    <lineage>
        <taxon>Bacteria</taxon>
        <taxon>Bacillati</taxon>
        <taxon>Actinomycetota</taxon>
        <taxon>Actinomycetes</taxon>
        <taxon>Micrococcales</taxon>
        <taxon>Microbacteriaceae</taxon>
        <taxon>Frondihabitans</taxon>
    </lineage>
</organism>
<evidence type="ECO:0000313" key="2">
    <source>
        <dbReference type="Proteomes" id="UP001321486"/>
    </source>
</evidence>